<feature type="compositionally biased region" description="Low complexity" evidence="1">
    <location>
        <begin position="368"/>
        <end position="379"/>
    </location>
</feature>
<name>A0AAV9X672_9PEZI</name>
<reference evidence="2 3" key="1">
    <citation type="submission" date="2019-10" db="EMBL/GenBank/DDBJ databases">
        <authorList>
            <person name="Palmer J.M."/>
        </authorList>
    </citation>
    <scope>NUCLEOTIDE SEQUENCE [LARGE SCALE GENOMIC DNA]</scope>
    <source>
        <strain evidence="2 3">TWF694</strain>
    </source>
</reference>
<dbReference type="SUPFAM" id="SSF50044">
    <property type="entry name" value="SH3-domain"/>
    <property type="match status" value="1"/>
</dbReference>
<feature type="compositionally biased region" description="Pro residues" evidence="1">
    <location>
        <begin position="1390"/>
        <end position="1405"/>
    </location>
</feature>
<comment type="caution">
    <text evidence="2">The sequence shown here is derived from an EMBL/GenBank/DDBJ whole genome shotgun (WGS) entry which is preliminary data.</text>
</comment>
<dbReference type="InterPro" id="IPR036028">
    <property type="entry name" value="SH3-like_dom_sf"/>
</dbReference>
<evidence type="ECO:0000313" key="2">
    <source>
        <dbReference type="EMBL" id="KAK6537135.1"/>
    </source>
</evidence>
<gene>
    <name evidence="2" type="ORF">TWF694_011333</name>
</gene>
<feature type="compositionally biased region" description="Polar residues" evidence="1">
    <location>
        <begin position="1421"/>
        <end position="1437"/>
    </location>
</feature>
<feature type="compositionally biased region" description="Polar residues" evidence="1">
    <location>
        <begin position="1379"/>
        <end position="1388"/>
    </location>
</feature>
<organism evidence="2 3">
    <name type="scientific">Orbilia ellipsospora</name>
    <dbReference type="NCBI Taxonomy" id="2528407"/>
    <lineage>
        <taxon>Eukaryota</taxon>
        <taxon>Fungi</taxon>
        <taxon>Dikarya</taxon>
        <taxon>Ascomycota</taxon>
        <taxon>Pezizomycotina</taxon>
        <taxon>Orbiliomycetes</taxon>
        <taxon>Orbiliales</taxon>
        <taxon>Orbiliaceae</taxon>
        <taxon>Orbilia</taxon>
    </lineage>
</organism>
<feature type="compositionally biased region" description="Low complexity" evidence="1">
    <location>
        <begin position="1340"/>
        <end position="1353"/>
    </location>
</feature>
<protein>
    <recommendedName>
        <fullName evidence="4">SH3 domain-containing protein</fullName>
    </recommendedName>
</protein>
<keyword evidence="3" id="KW-1185">Reference proteome</keyword>
<sequence length="1561" mass="174559">MSFGVGVGDIIQLARISSRLSNSFSSGPTGAAAEFNEVKAQLSSLSIVLEALARDLGKPGRSVEDARNKEKLGEMVDGCKATLRRLESIVEKYTDKLDSSWSWKIWFSKGYKLILWTTDGGDIRALKDDLHRHYVMIDSYINVLNRADLQQALDVLERMLSEKKHRRTQSLNSVNNNHSVLRPEVTHVSSSSRPKTFEGFPAFYATSELGYRRAAKTKMNFSISRRNPMASICREATVNPDFFLGGSIISNQPMFCCNCSRIKGVFTDSHQSALAKIKCGPDTIIVKNESSDLMQREYTLYSPRIDDAASKKHDESDDKTYVISIPLRKNQRAFEASLVQFLAHQAARCLADGVIPESKWVRWENDLPGPSKSAPSKSGLFSPWSPGRGSEVSPNRPTRGRVLVACTVRLGITAEHTIKGMNIRYIPPNNSSWTDSLSVKSLMIIQYRSIRKQKLYQSVDEEAGAWQDGDFLKLFLEFAKMSEYLKQVRSLRCDFAWEEKIRIMGPAITLKVRELRHFEDDLLVEGAGTLTYLGERVNLSAGTGAGDIQLDRWNLPKLPSNKKAATNESAFLVAWIQPLHEQLRNFWAARLSRKEEVKATFNLNNVIVKGRPEVFNQEFYGSQLVVLHDWSTRSTRIVVRSVSGNCVVTQDVSDRKGTKLDLIDDMLAIEEPMANVTYLIPGKEKDGPSLKIRQEPNTINYQFSDDQDAVACICMITELGRGEFIMETMSLEDAISSPIPGFATPVISETTEMALPAPLDFSYTSPRSSGNLFAELPSNHVRKPSGSFSQPPLDASKGYELDVEIYLDEANQTLLCPHATVNPALFLSFDAIGQAALPLFACRCKNGNGIQSLVKQHELGDYRAGGFTLPILTLSPRTGKTPGCFVIVNVTAKDLTLELYIRCPNPQKERQFEEVMSSLLRMRVATNLAIVGMRPSQDLISVHTEDIETISVLSAFGTIEVSPSADIRIDGEWRFLSQATKEVSISQHRIVRRRDLADRLSQDPSRTANLFEDGGRSMLQFKSGDRNFTCYVRAAPKLHPQDNYITLTMQVDDAVLLPPDNTIKYGREERLGTGRLRLRFDGANRATQQIASQSFGWFNFWRNRLKMRRWFDTEEDENKEYECNIEEAAVDADNPKFFDSFFNNSKLTILKDDDLNTLRIFVQSFSNDRVLSQDVPPSMFTRERSIKASIEACCTGERTFAFTHDSAIADRSGDGDPRCWRLNGTASYMFPTKQLRDLFCDNLIRVVSSIAKGPEDVDEGVFELDSVSLVSPNAVELPTFEFSMPTLLRRATIRTKIIVEDNDDDDSDQETGISEMPAMTEPRRSSQNLGFGLGSGTGTRDPSPNRSIRPSRSFVRERRALSPAPSPSRKPDTRLRTPSPENNSHRTTPSPKPALFIPPPPPLPSFPSDLAASPVIDRSQKTLSSPPRSAVSTVSSQDTIASPATSTISTISSISTVSTSSSRTFVDSRSPTRSTSRATNTTYRVWAQYDAKKEGEIHVKVGDMIKVDYEDDAADAVWGSKMHSKKRVEGWVPKWCLTQVGNLDFNLRGRRRGHSTNERES</sequence>
<dbReference type="PANTHER" id="PTHR38886">
    <property type="entry name" value="SESA DOMAIN-CONTAINING PROTEIN"/>
    <property type="match status" value="1"/>
</dbReference>
<evidence type="ECO:0000256" key="1">
    <source>
        <dbReference type="SAM" id="MobiDB-lite"/>
    </source>
</evidence>
<evidence type="ECO:0000313" key="3">
    <source>
        <dbReference type="Proteomes" id="UP001365542"/>
    </source>
</evidence>
<feature type="region of interest" description="Disordered" evidence="1">
    <location>
        <begin position="1300"/>
        <end position="1445"/>
    </location>
</feature>
<feature type="compositionally biased region" description="Acidic residues" evidence="1">
    <location>
        <begin position="1300"/>
        <end position="1309"/>
    </location>
</feature>
<dbReference type="EMBL" id="JAVHJO010000009">
    <property type="protein sequence ID" value="KAK6537135.1"/>
    <property type="molecule type" value="Genomic_DNA"/>
</dbReference>
<proteinExistence type="predicted"/>
<dbReference type="Proteomes" id="UP001365542">
    <property type="component" value="Unassembled WGS sequence"/>
</dbReference>
<evidence type="ECO:0008006" key="4">
    <source>
        <dbReference type="Google" id="ProtNLM"/>
    </source>
</evidence>
<accession>A0AAV9X672</accession>
<dbReference type="Gene3D" id="2.30.30.40">
    <property type="entry name" value="SH3 Domains"/>
    <property type="match status" value="1"/>
</dbReference>
<feature type="region of interest" description="Disordered" evidence="1">
    <location>
        <begin position="366"/>
        <end position="397"/>
    </location>
</feature>
<dbReference type="PANTHER" id="PTHR38886:SF1">
    <property type="entry name" value="NACHT-NTPASE AND P-LOOP NTPASES N-TERMINAL DOMAIN-CONTAINING PROTEIN"/>
    <property type="match status" value="1"/>
</dbReference>
<feature type="region of interest" description="Disordered" evidence="1">
    <location>
        <begin position="1459"/>
        <end position="1478"/>
    </location>
</feature>